<accession>A0A813XSE2</accession>
<evidence type="ECO:0000313" key="4">
    <source>
        <dbReference type="Proteomes" id="UP000663832"/>
    </source>
</evidence>
<keyword evidence="1" id="KW-0175">Coiled coil</keyword>
<keyword evidence="4" id="KW-1185">Reference proteome</keyword>
<dbReference type="Pfam" id="PF14645">
    <property type="entry name" value="Chibby"/>
    <property type="match status" value="1"/>
</dbReference>
<gene>
    <name evidence="3" type="ORF">QVE165_LOCUS7901</name>
</gene>
<protein>
    <recommendedName>
        <fullName evidence="5">Chibby-like protein</fullName>
    </recommendedName>
</protein>
<evidence type="ECO:0000313" key="3">
    <source>
        <dbReference type="EMBL" id="CAF0871116.1"/>
    </source>
</evidence>
<name>A0A813XSE2_9BILA</name>
<sequence>MSFLRSSFSIRKTKPRKAVSRSPLKLPAEELARELGPQYQTIDARIGNQKMVFDITQGDWVADGTVGPAVSSREMGKLEKKKRELEDDNNLLRTKLDILLEMLAEVTAEHDLRRTG</sequence>
<feature type="coiled-coil region" evidence="1">
    <location>
        <begin position="75"/>
        <end position="102"/>
    </location>
</feature>
<evidence type="ECO:0008006" key="5">
    <source>
        <dbReference type="Google" id="ProtNLM"/>
    </source>
</evidence>
<comment type="caution">
    <text evidence="3">The sequence shown here is derived from an EMBL/GenBank/DDBJ whole genome shotgun (WGS) entry which is preliminary data.</text>
</comment>
<evidence type="ECO:0000256" key="1">
    <source>
        <dbReference type="SAM" id="Coils"/>
    </source>
</evidence>
<reference evidence="3" key="1">
    <citation type="submission" date="2021-02" db="EMBL/GenBank/DDBJ databases">
        <authorList>
            <person name="Nowell W R."/>
        </authorList>
    </citation>
    <scope>NUCLEOTIDE SEQUENCE</scope>
</reference>
<feature type="region of interest" description="Disordered" evidence="2">
    <location>
        <begin position="1"/>
        <end position="22"/>
    </location>
</feature>
<dbReference type="AlphaFoldDB" id="A0A813XSE2"/>
<dbReference type="EMBL" id="CAJNOM010000034">
    <property type="protein sequence ID" value="CAF0871116.1"/>
    <property type="molecule type" value="Genomic_DNA"/>
</dbReference>
<feature type="compositionally biased region" description="Polar residues" evidence="2">
    <location>
        <begin position="1"/>
        <end position="10"/>
    </location>
</feature>
<dbReference type="InterPro" id="IPR028118">
    <property type="entry name" value="Chibby_fam"/>
</dbReference>
<dbReference type="Proteomes" id="UP000663832">
    <property type="component" value="Unassembled WGS sequence"/>
</dbReference>
<organism evidence="3 4">
    <name type="scientific">Adineta steineri</name>
    <dbReference type="NCBI Taxonomy" id="433720"/>
    <lineage>
        <taxon>Eukaryota</taxon>
        <taxon>Metazoa</taxon>
        <taxon>Spiralia</taxon>
        <taxon>Gnathifera</taxon>
        <taxon>Rotifera</taxon>
        <taxon>Eurotatoria</taxon>
        <taxon>Bdelloidea</taxon>
        <taxon>Adinetida</taxon>
        <taxon>Adinetidae</taxon>
        <taxon>Adineta</taxon>
    </lineage>
</organism>
<dbReference type="OrthoDB" id="2145765at2759"/>
<proteinExistence type="predicted"/>
<evidence type="ECO:0000256" key="2">
    <source>
        <dbReference type="SAM" id="MobiDB-lite"/>
    </source>
</evidence>